<evidence type="ECO:0000259" key="6">
    <source>
        <dbReference type="PROSITE" id="PS50977"/>
    </source>
</evidence>
<dbReference type="EMBL" id="JACKSJ010000009">
    <property type="protein sequence ID" value="MCV7168392.1"/>
    <property type="molecule type" value="Genomic_DNA"/>
</dbReference>
<dbReference type="Proteomes" id="UP001140293">
    <property type="component" value="Unassembled WGS sequence"/>
</dbReference>
<feature type="region of interest" description="Disordered" evidence="5">
    <location>
        <begin position="1"/>
        <end position="20"/>
    </location>
</feature>
<protein>
    <submittedName>
        <fullName evidence="7">TetR/AcrR family transcriptional regulator</fullName>
    </submittedName>
</protein>
<dbReference type="PROSITE" id="PS50977">
    <property type="entry name" value="HTH_TETR_2"/>
    <property type="match status" value="1"/>
</dbReference>
<evidence type="ECO:0000256" key="4">
    <source>
        <dbReference type="PROSITE-ProRule" id="PRU00335"/>
    </source>
</evidence>
<keyword evidence="1" id="KW-0805">Transcription regulation</keyword>
<accession>A0A9X3BUM2</accession>
<proteinExistence type="predicted"/>
<dbReference type="RefSeq" id="WP_264010586.1">
    <property type="nucleotide sequence ID" value="NZ_JACKSJ010000009.1"/>
</dbReference>
<dbReference type="InterPro" id="IPR001647">
    <property type="entry name" value="HTH_TetR"/>
</dbReference>
<feature type="DNA-binding region" description="H-T-H motif" evidence="4">
    <location>
        <begin position="39"/>
        <end position="58"/>
    </location>
</feature>
<dbReference type="InterPro" id="IPR009057">
    <property type="entry name" value="Homeodomain-like_sf"/>
</dbReference>
<keyword evidence="2 4" id="KW-0238">DNA-binding</keyword>
<name>A0A9X3BUM2_9MYCO</name>
<evidence type="ECO:0000256" key="2">
    <source>
        <dbReference type="ARBA" id="ARBA00023125"/>
    </source>
</evidence>
<dbReference type="GO" id="GO:0000976">
    <property type="term" value="F:transcription cis-regulatory region binding"/>
    <property type="evidence" value="ECO:0007669"/>
    <property type="project" value="TreeGrafter"/>
</dbReference>
<dbReference type="PANTHER" id="PTHR30055:SF234">
    <property type="entry name" value="HTH-TYPE TRANSCRIPTIONAL REGULATOR BETI"/>
    <property type="match status" value="1"/>
</dbReference>
<dbReference type="AlphaFoldDB" id="A0A9X3BUM2"/>
<dbReference type="Gene3D" id="1.10.357.10">
    <property type="entry name" value="Tetracycline Repressor, domain 2"/>
    <property type="match status" value="1"/>
</dbReference>
<keyword evidence="3" id="KW-0804">Transcription</keyword>
<feature type="domain" description="HTH tetR-type" evidence="6">
    <location>
        <begin position="17"/>
        <end position="76"/>
    </location>
</feature>
<comment type="caution">
    <text evidence="7">The sequence shown here is derived from an EMBL/GenBank/DDBJ whole genome shotgun (WGS) entry which is preliminary data.</text>
</comment>
<evidence type="ECO:0000313" key="8">
    <source>
        <dbReference type="Proteomes" id="UP001140293"/>
    </source>
</evidence>
<dbReference type="Pfam" id="PF00440">
    <property type="entry name" value="TetR_N"/>
    <property type="match status" value="1"/>
</dbReference>
<keyword evidence="8" id="KW-1185">Reference proteome</keyword>
<organism evidence="7 8">
    <name type="scientific">[Mycobacterium] manitobense</name>
    <dbReference type="NCBI Taxonomy" id="190147"/>
    <lineage>
        <taxon>Bacteria</taxon>
        <taxon>Bacillati</taxon>
        <taxon>Actinomycetota</taxon>
        <taxon>Actinomycetes</taxon>
        <taxon>Mycobacteriales</taxon>
        <taxon>Mycobacteriaceae</taxon>
        <taxon>Mycolicibacterium</taxon>
    </lineage>
</organism>
<feature type="compositionally biased region" description="Low complexity" evidence="5">
    <location>
        <begin position="1"/>
        <end position="12"/>
    </location>
</feature>
<evidence type="ECO:0000256" key="3">
    <source>
        <dbReference type="ARBA" id="ARBA00023163"/>
    </source>
</evidence>
<dbReference type="InterPro" id="IPR050109">
    <property type="entry name" value="HTH-type_TetR-like_transc_reg"/>
</dbReference>
<dbReference type="SUPFAM" id="SSF48498">
    <property type="entry name" value="Tetracyclin repressor-like, C-terminal domain"/>
    <property type="match status" value="1"/>
</dbReference>
<dbReference type="InterPro" id="IPR036271">
    <property type="entry name" value="Tet_transcr_reg_TetR-rel_C_sf"/>
</dbReference>
<dbReference type="GO" id="GO:0003700">
    <property type="term" value="F:DNA-binding transcription factor activity"/>
    <property type="evidence" value="ECO:0007669"/>
    <property type="project" value="TreeGrafter"/>
</dbReference>
<dbReference type="PANTHER" id="PTHR30055">
    <property type="entry name" value="HTH-TYPE TRANSCRIPTIONAL REGULATOR RUTR"/>
    <property type="match status" value="1"/>
</dbReference>
<reference evidence="7" key="2">
    <citation type="journal article" date="2022" name="BMC Genomics">
        <title>Comparative genome analysis of mycobacteria focusing on tRNA and non-coding RNA.</title>
        <authorList>
            <person name="Behra P.R.K."/>
            <person name="Pettersson B.M.F."/>
            <person name="Ramesh M."/>
            <person name="Das S."/>
            <person name="Dasgupta S."/>
            <person name="Kirsebom L.A."/>
        </authorList>
    </citation>
    <scope>NUCLEOTIDE SEQUENCE</scope>
    <source>
        <strain evidence="7">DSM 44615</strain>
    </source>
</reference>
<dbReference type="PRINTS" id="PR00455">
    <property type="entry name" value="HTHTETR"/>
</dbReference>
<gene>
    <name evidence="7" type="ORF">H7I41_00500</name>
</gene>
<dbReference type="SUPFAM" id="SSF46689">
    <property type="entry name" value="Homeodomain-like"/>
    <property type="match status" value="1"/>
</dbReference>
<evidence type="ECO:0000256" key="5">
    <source>
        <dbReference type="SAM" id="MobiDB-lite"/>
    </source>
</evidence>
<reference evidence="7" key="1">
    <citation type="submission" date="2020-07" db="EMBL/GenBank/DDBJ databases">
        <authorList>
            <person name="Pettersson B.M.F."/>
            <person name="Behra P.R.K."/>
            <person name="Ramesh M."/>
            <person name="Das S."/>
            <person name="Dasgupta S."/>
            <person name="Kirsebom L.A."/>
        </authorList>
    </citation>
    <scope>NUCLEOTIDE SEQUENCE</scope>
    <source>
        <strain evidence="7">DSM 44615</strain>
    </source>
</reference>
<evidence type="ECO:0000256" key="1">
    <source>
        <dbReference type="ARBA" id="ARBA00023015"/>
    </source>
</evidence>
<evidence type="ECO:0000313" key="7">
    <source>
        <dbReference type="EMBL" id="MCV7168392.1"/>
    </source>
</evidence>
<sequence>MSATSSRSSARSEGPRPTRRDQILAAARAAIEQYGPGAITGQIAEHAGLARPNVYRHFASKDDLDLALARVAYRELRAAITSRLDLCGTPLDVVRAPIEAQTTWAGEHPNLYRFLVSRGHQRNRDDASRGAFAAELAAAGARYFPHFADDPEAAEATLVSIIGLVDASVLRWLDGRVETRDRLVDRLTSQAWLLIDHHLREFDVRLDPAVPLPDDAAEDART</sequence>